<protein>
    <submittedName>
        <fullName evidence="1">Uncharacterized protein</fullName>
    </submittedName>
</protein>
<dbReference type="Proteomes" id="UP000024635">
    <property type="component" value="Unassembled WGS sequence"/>
</dbReference>
<organism evidence="1 2">
    <name type="scientific">Ancylostoma ceylanicum</name>
    <dbReference type="NCBI Taxonomy" id="53326"/>
    <lineage>
        <taxon>Eukaryota</taxon>
        <taxon>Metazoa</taxon>
        <taxon>Ecdysozoa</taxon>
        <taxon>Nematoda</taxon>
        <taxon>Chromadorea</taxon>
        <taxon>Rhabditida</taxon>
        <taxon>Rhabditina</taxon>
        <taxon>Rhabditomorpha</taxon>
        <taxon>Strongyloidea</taxon>
        <taxon>Ancylostomatidae</taxon>
        <taxon>Ancylostomatinae</taxon>
        <taxon>Ancylostoma</taxon>
    </lineage>
</organism>
<dbReference type="AlphaFoldDB" id="A0A016X032"/>
<evidence type="ECO:0000313" key="2">
    <source>
        <dbReference type="Proteomes" id="UP000024635"/>
    </source>
</evidence>
<comment type="caution">
    <text evidence="1">The sequence shown here is derived from an EMBL/GenBank/DDBJ whole genome shotgun (WGS) entry which is preliminary data.</text>
</comment>
<reference evidence="2" key="1">
    <citation type="journal article" date="2015" name="Nat. Genet.">
        <title>The genome and transcriptome of the zoonotic hookworm Ancylostoma ceylanicum identify infection-specific gene families.</title>
        <authorList>
            <person name="Schwarz E.M."/>
            <person name="Hu Y."/>
            <person name="Antoshechkin I."/>
            <person name="Miller M.M."/>
            <person name="Sternberg P.W."/>
            <person name="Aroian R.V."/>
        </authorList>
    </citation>
    <scope>NUCLEOTIDE SEQUENCE</scope>
    <source>
        <strain evidence="2">HY135</strain>
    </source>
</reference>
<gene>
    <name evidence="1" type="primary">Acey_s0433.g1380</name>
    <name evidence="1" type="ORF">Y032_0433g1380</name>
</gene>
<keyword evidence="2" id="KW-1185">Reference proteome</keyword>
<accession>A0A016X032</accession>
<dbReference type="EMBL" id="JARK01000033">
    <property type="protein sequence ID" value="EYC45280.1"/>
    <property type="molecule type" value="Genomic_DNA"/>
</dbReference>
<name>A0A016X032_9BILA</name>
<sequence length="101" mass="11424">MLHHPSTGPRRASCALSYVLRRHSLDAQCSVRQGFLGKTIFSPSPRSKRLRLQTTGMGLCCSHATLPRGCCVRRGDILPVRRRRVIYRLLISPFLFISPSF</sequence>
<evidence type="ECO:0000313" key="1">
    <source>
        <dbReference type="EMBL" id="EYC45280.1"/>
    </source>
</evidence>
<proteinExistence type="predicted"/>